<dbReference type="InterPro" id="IPR051678">
    <property type="entry name" value="AGP_Transferase"/>
</dbReference>
<dbReference type="InterPro" id="IPR002575">
    <property type="entry name" value="Aminoglycoside_PTrfase"/>
</dbReference>
<evidence type="ECO:0000259" key="1">
    <source>
        <dbReference type="Pfam" id="PF01636"/>
    </source>
</evidence>
<keyword evidence="3" id="KW-1185">Reference proteome</keyword>
<evidence type="ECO:0000313" key="2">
    <source>
        <dbReference type="EMBL" id="SFJ55642.1"/>
    </source>
</evidence>
<dbReference type="AlphaFoldDB" id="A0A1I3SCF2"/>
<proteinExistence type="predicted"/>
<sequence length="318" mass="36144">MEDLIRSFLVDHDWVQDAPKVSFLAAGEYNQNFLVQSGDTRLVFRINRGSQLGLADQIGYEFKVLQYIEPSGVTPRPLRVHPDPRPFGGGVMLMQHLPGEALVYERDLARAANIFARIHALPPCPDLLIQEDPIAAIASESLALINRYPDHALTKQRGKLLDYHQHIVRLGEDNRALFAADRLCVVNTEVNSGNFLISPGSAYLVDWEKAVISSRHQDLGHFLSPTTTLWKTETILTQEQKDKFLKAYHRHLTDPPALEELMRLGRIMEQVIILRGLSWCFMAHHEYTHAAKPLTDALTRRKIELYMRDLDRIIASAP</sequence>
<dbReference type="GO" id="GO:0016301">
    <property type="term" value="F:kinase activity"/>
    <property type="evidence" value="ECO:0007669"/>
    <property type="project" value="UniProtKB-KW"/>
</dbReference>
<reference evidence="3" key="1">
    <citation type="submission" date="2016-10" db="EMBL/GenBank/DDBJ databases">
        <authorList>
            <person name="Varghese N."/>
            <person name="Submissions S."/>
        </authorList>
    </citation>
    <scope>NUCLEOTIDE SEQUENCE [LARGE SCALE GENOMIC DNA]</scope>
    <source>
        <strain evidence="3">DSM 5918</strain>
    </source>
</reference>
<dbReference type="Proteomes" id="UP000198635">
    <property type="component" value="Unassembled WGS sequence"/>
</dbReference>
<dbReference type="SUPFAM" id="SSF56112">
    <property type="entry name" value="Protein kinase-like (PK-like)"/>
    <property type="match status" value="1"/>
</dbReference>
<dbReference type="OrthoDB" id="3171511at2"/>
<name>A0A1I3SCF2_9BACT</name>
<keyword evidence="2" id="KW-0808">Transferase</keyword>
<protein>
    <submittedName>
        <fullName evidence="2">Predicted kinase, aminoglycoside phosphotransferase (APT) family</fullName>
    </submittedName>
</protein>
<dbReference type="Gene3D" id="3.90.1200.10">
    <property type="match status" value="1"/>
</dbReference>
<organism evidence="2 3">
    <name type="scientific">Desulfomicrobium apsheronum</name>
    <dbReference type="NCBI Taxonomy" id="52560"/>
    <lineage>
        <taxon>Bacteria</taxon>
        <taxon>Pseudomonadati</taxon>
        <taxon>Thermodesulfobacteriota</taxon>
        <taxon>Desulfovibrionia</taxon>
        <taxon>Desulfovibrionales</taxon>
        <taxon>Desulfomicrobiaceae</taxon>
        <taxon>Desulfomicrobium</taxon>
    </lineage>
</organism>
<dbReference type="PANTHER" id="PTHR21310">
    <property type="entry name" value="AMINOGLYCOSIDE PHOSPHOTRANSFERASE-RELATED-RELATED"/>
    <property type="match status" value="1"/>
</dbReference>
<feature type="domain" description="Aminoglycoside phosphotransferase" evidence="1">
    <location>
        <begin position="21"/>
        <end position="260"/>
    </location>
</feature>
<dbReference type="InterPro" id="IPR011009">
    <property type="entry name" value="Kinase-like_dom_sf"/>
</dbReference>
<gene>
    <name evidence="2" type="ORF">SAMN04488082_10486</name>
</gene>
<keyword evidence="2" id="KW-0418">Kinase</keyword>
<evidence type="ECO:0000313" key="3">
    <source>
        <dbReference type="Proteomes" id="UP000198635"/>
    </source>
</evidence>
<dbReference type="RefSeq" id="WP_092373204.1">
    <property type="nucleotide sequence ID" value="NZ_FORX01000004.1"/>
</dbReference>
<accession>A0A1I3SCF2</accession>
<dbReference type="EMBL" id="FORX01000004">
    <property type="protein sequence ID" value="SFJ55642.1"/>
    <property type="molecule type" value="Genomic_DNA"/>
</dbReference>
<dbReference type="STRING" id="52560.SAMN04488082_10486"/>
<dbReference type="Gene3D" id="3.30.200.20">
    <property type="entry name" value="Phosphorylase Kinase, domain 1"/>
    <property type="match status" value="1"/>
</dbReference>
<dbReference type="Pfam" id="PF01636">
    <property type="entry name" value="APH"/>
    <property type="match status" value="1"/>
</dbReference>